<dbReference type="InParanoid" id="A0A7C8IUH2"/>
<dbReference type="GO" id="GO:0047443">
    <property type="term" value="F:4-hydroxy-4-methyl-2-oxoglutarate aldolase activity"/>
    <property type="evidence" value="ECO:0007669"/>
    <property type="project" value="TreeGrafter"/>
</dbReference>
<organism evidence="2 3">
    <name type="scientific">Xylaria multiplex</name>
    <dbReference type="NCBI Taxonomy" id="323545"/>
    <lineage>
        <taxon>Eukaryota</taxon>
        <taxon>Fungi</taxon>
        <taxon>Dikarya</taxon>
        <taxon>Ascomycota</taxon>
        <taxon>Pezizomycotina</taxon>
        <taxon>Sordariomycetes</taxon>
        <taxon>Xylariomycetidae</taxon>
        <taxon>Xylariales</taxon>
        <taxon>Xylariaceae</taxon>
        <taxon>Xylaria</taxon>
    </lineage>
</organism>
<dbReference type="PANTHER" id="PTHR33254:SF28">
    <property type="entry name" value="4-HYDROXY-4-METHYL-2-OXOGLUTARATE ALDOLASE"/>
    <property type="match status" value="1"/>
</dbReference>
<proteinExistence type="predicted"/>
<dbReference type="InterPro" id="IPR005493">
    <property type="entry name" value="RraA/RraA-like"/>
</dbReference>
<keyword evidence="1" id="KW-0479">Metal-binding</keyword>
<dbReference type="Proteomes" id="UP000481858">
    <property type="component" value="Unassembled WGS sequence"/>
</dbReference>
<protein>
    <submittedName>
        <fullName evidence="2">Uncharacterized protein</fullName>
    </submittedName>
</protein>
<reference evidence="2 3" key="1">
    <citation type="submission" date="2019-12" db="EMBL/GenBank/DDBJ databases">
        <title>Draft genome sequence of the ascomycete Xylaria multiplex DSM 110363.</title>
        <authorList>
            <person name="Buettner E."/>
            <person name="Kellner H."/>
        </authorList>
    </citation>
    <scope>NUCLEOTIDE SEQUENCE [LARGE SCALE GENOMIC DNA]</scope>
    <source>
        <strain evidence="2 3">DSM 110363</strain>
    </source>
</reference>
<sequence>MNSNNGTASIVEKLKEWGSCDIADGLSKLGHIHGGFLEGLTLYSPQFQSGETKIVGPAMTVKFAPKSDKDAPKVKGNYIDQISKGAVVFISQPIPHVNACYGGLMSLRAQYLGAVGVVIDGRLRDLQEHRSLCFPIFARGVGTTAGGAVCFPSEINVPVTLQSSIQEATINPGDYVIADQDGVVILPMELAEKVLEVIPAIVEADQRSAEAIRGGMTVQEAFATYRGK</sequence>
<dbReference type="GO" id="GO:0046872">
    <property type="term" value="F:metal ion binding"/>
    <property type="evidence" value="ECO:0007669"/>
    <property type="project" value="UniProtKB-KW"/>
</dbReference>
<feature type="binding site" evidence="1">
    <location>
        <begin position="102"/>
        <end position="105"/>
    </location>
    <ligand>
        <name>substrate</name>
    </ligand>
</feature>
<comment type="caution">
    <text evidence="2">The sequence shown here is derived from an EMBL/GenBank/DDBJ whole genome shotgun (WGS) entry which is preliminary data.</text>
</comment>
<dbReference type="SUPFAM" id="SSF89562">
    <property type="entry name" value="RraA-like"/>
    <property type="match status" value="1"/>
</dbReference>
<evidence type="ECO:0000313" key="2">
    <source>
        <dbReference type="EMBL" id="KAF2972629.1"/>
    </source>
</evidence>
<accession>A0A7C8IUH2</accession>
<comment type="cofactor">
    <cofactor evidence="1">
        <name>Mg(2+)</name>
        <dbReference type="ChEBI" id="CHEBI:18420"/>
    </cofactor>
</comment>
<dbReference type="CDD" id="cd16841">
    <property type="entry name" value="RraA_family"/>
    <property type="match status" value="1"/>
</dbReference>
<keyword evidence="3" id="KW-1185">Reference proteome</keyword>
<name>A0A7C8IUH2_9PEZI</name>
<dbReference type="EMBL" id="WUBL01000005">
    <property type="protein sequence ID" value="KAF2972629.1"/>
    <property type="molecule type" value="Genomic_DNA"/>
</dbReference>
<dbReference type="PANTHER" id="PTHR33254">
    <property type="entry name" value="4-HYDROXY-4-METHYL-2-OXOGLUTARATE ALDOLASE 3-RELATED"/>
    <property type="match status" value="1"/>
</dbReference>
<dbReference type="AlphaFoldDB" id="A0A7C8IUH2"/>
<dbReference type="GO" id="GO:0008948">
    <property type="term" value="F:oxaloacetate decarboxylase activity"/>
    <property type="evidence" value="ECO:0007669"/>
    <property type="project" value="TreeGrafter"/>
</dbReference>
<keyword evidence="1" id="KW-0460">Magnesium</keyword>
<dbReference type="FunCoup" id="A0A7C8IUH2">
    <property type="interactions" value="9"/>
</dbReference>
<dbReference type="Pfam" id="PF03737">
    <property type="entry name" value="RraA-like"/>
    <property type="match status" value="1"/>
</dbReference>
<dbReference type="Gene3D" id="3.50.30.40">
    <property type="entry name" value="Ribonuclease E inhibitor RraA/RraA-like"/>
    <property type="match status" value="1"/>
</dbReference>
<feature type="binding site" evidence="1">
    <location>
        <position position="124"/>
    </location>
    <ligand>
        <name>Mg(2+)</name>
        <dbReference type="ChEBI" id="CHEBI:18420"/>
    </ligand>
</feature>
<evidence type="ECO:0000256" key="1">
    <source>
        <dbReference type="PIRSR" id="PIRSR605493-1"/>
    </source>
</evidence>
<dbReference type="InterPro" id="IPR036704">
    <property type="entry name" value="RraA/RraA-like_sf"/>
</dbReference>
<feature type="binding site" evidence="1">
    <location>
        <position position="125"/>
    </location>
    <ligand>
        <name>Mg(2+)</name>
        <dbReference type="ChEBI" id="CHEBI:18420"/>
    </ligand>
</feature>
<evidence type="ECO:0000313" key="3">
    <source>
        <dbReference type="Proteomes" id="UP000481858"/>
    </source>
</evidence>
<gene>
    <name evidence="2" type="ORF">GQX73_g886</name>
</gene>
<dbReference type="OrthoDB" id="1476984at2759"/>